<proteinExistence type="predicted"/>
<keyword evidence="2" id="KW-1185">Reference proteome</keyword>
<reference evidence="1 2" key="1">
    <citation type="submission" date="2023-03" db="EMBL/GenBank/DDBJ databases">
        <title>Genome sequence of Lichtheimia ornata CBS 291.66.</title>
        <authorList>
            <person name="Mohabir J.T."/>
            <person name="Shea T.P."/>
            <person name="Kurbessoian T."/>
            <person name="Berby B."/>
            <person name="Fontaine J."/>
            <person name="Livny J."/>
            <person name="Gnirke A."/>
            <person name="Stajich J.E."/>
            <person name="Cuomo C.A."/>
        </authorList>
    </citation>
    <scope>NUCLEOTIDE SEQUENCE [LARGE SCALE GENOMIC DNA]</scope>
    <source>
        <strain evidence="1">CBS 291.66</strain>
    </source>
</reference>
<name>A0AAD7XPW1_9FUNG</name>
<dbReference type="Proteomes" id="UP001234581">
    <property type="component" value="Unassembled WGS sequence"/>
</dbReference>
<accession>A0AAD7XPW1</accession>
<dbReference type="AlphaFoldDB" id="A0AAD7XPW1"/>
<comment type="caution">
    <text evidence="1">The sequence shown here is derived from an EMBL/GenBank/DDBJ whole genome shotgun (WGS) entry which is preliminary data.</text>
</comment>
<gene>
    <name evidence="1" type="ORF">O0I10_012092</name>
</gene>
<organism evidence="1 2">
    <name type="scientific">Lichtheimia ornata</name>
    <dbReference type="NCBI Taxonomy" id="688661"/>
    <lineage>
        <taxon>Eukaryota</taxon>
        <taxon>Fungi</taxon>
        <taxon>Fungi incertae sedis</taxon>
        <taxon>Mucoromycota</taxon>
        <taxon>Mucoromycotina</taxon>
        <taxon>Mucoromycetes</taxon>
        <taxon>Mucorales</taxon>
        <taxon>Lichtheimiaceae</taxon>
        <taxon>Lichtheimia</taxon>
    </lineage>
</organism>
<protein>
    <submittedName>
        <fullName evidence="1">Uncharacterized protein</fullName>
    </submittedName>
</protein>
<dbReference type="RefSeq" id="XP_058337193.1">
    <property type="nucleotide sequence ID" value="XM_058492039.1"/>
</dbReference>
<sequence>MQEDFYMRIQGENEPGEPYIDAKIQLWRCLQLGQQGVTNPELSTIRCGLRPHKEFFLKLTMPKTIDDLRDTVRLADQCRANPSSMPGGVQPMSILGSQSPQEEPQGQIVHNTHGKEQQVWETRMDKLMPQMESLVSMQQEVLERISEEPTLYMDQGCRAEHAIQRDLVSEAIKKNGDTGAESSGFWRGGH</sequence>
<evidence type="ECO:0000313" key="2">
    <source>
        <dbReference type="Proteomes" id="UP001234581"/>
    </source>
</evidence>
<dbReference type="EMBL" id="JARTCD010000111">
    <property type="protein sequence ID" value="KAJ8652279.1"/>
    <property type="molecule type" value="Genomic_DNA"/>
</dbReference>
<evidence type="ECO:0000313" key="1">
    <source>
        <dbReference type="EMBL" id="KAJ8652279.1"/>
    </source>
</evidence>
<dbReference type="GeneID" id="83219480"/>